<evidence type="ECO:0008006" key="3">
    <source>
        <dbReference type="Google" id="ProtNLM"/>
    </source>
</evidence>
<dbReference type="RefSeq" id="WP_184681785.1">
    <property type="nucleotide sequence ID" value="NZ_JACHLL010000002.1"/>
</dbReference>
<dbReference type="InterPro" id="IPR018741">
    <property type="entry name" value="DUF2288"/>
</dbReference>
<dbReference type="EMBL" id="JACHLL010000002">
    <property type="protein sequence ID" value="MBB6341199.1"/>
    <property type="molecule type" value="Genomic_DNA"/>
</dbReference>
<name>A0A7X0BQV5_9PSED</name>
<comment type="caution">
    <text evidence="1">The sequence shown here is derived from an EMBL/GenBank/DDBJ whole genome shotgun (WGS) entry which is preliminary data.</text>
</comment>
<protein>
    <recommendedName>
        <fullName evidence="3">DUF2288 domain-containing protein</fullName>
    </recommendedName>
</protein>
<dbReference type="AlphaFoldDB" id="A0A7X0BQV5"/>
<dbReference type="Pfam" id="PF10052">
    <property type="entry name" value="DUF2288"/>
    <property type="match status" value="1"/>
</dbReference>
<reference evidence="1 2" key="1">
    <citation type="submission" date="2020-08" db="EMBL/GenBank/DDBJ databases">
        <title>Functional genomics of gut bacteria from endangered species of beetles.</title>
        <authorList>
            <person name="Carlos-Shanley C."/>
        </authorList>
    </citation>
    <scope>NUCLEOTIDE SEQUENCE [LARGE SCALE GENOMIC DNA]</scope>
    <source>
        <strain evidence="1 2">S00202</strain>
    </source>
</reference>
<sequence length="105" mass="11541">MTEQTSTLYAKLLGETAKISWQELQPFFARGALLWVDPQADLVAVAEALATDDKASVTVWLTSGQLAKVEAALAEDLLARDPDLWAVVVAPWVVIQERETKPLLH</sequence>
<gene>
    <name evidence="1" type="ORF">HNP49_001356</name>
</gene>
<proteinExistence type="predicted"/>
<evidence type="ECO:0000313" key="2">
    <source>
        <dbReference type="Proteomes" id="UP000557193"/>
    </source>
</evidence>
<accession>A0A7X0BQV5</accession>
<dbReference type="Proteomes" id="UP000557193">
    <property type="component" value="Unassembled WGS sequence"/>
</dbReference>
<organism evidence="1 2">
    <name type="scientific">Pseudomonas fluvialis</name>
    <dbReference type="NCBI Taxonomy" id="1793966"/>
    <lineage>
        <taxon>Bacteria</taxon>
        <taxon>Pseudomonadati</taxon>
        <taxon>Pseudomonadota</taxon>
        <taxon>Gammaproteobacteria</taxon>
        <taxon>Pseudomonadales</taxon>
        <taxon>Pseudomonadaceae</taxon>
        <taxon>Pseudomonas</taxon>
    </lineage>
</organism>
<evidence type="ECO:0000313" key="1">
    <source>
        <dbReference type="EMBL" id="MBB6341199.1"/>
    </source>
</evidence>
<keyword evidence="2" id="KW-1185">Reference proteome</keyword>